<feature type="compositionally biased region" description="Basic residues" evidence="1">
    <location>
        <begin position="964"/>
        <end position="978"/>
    </location>
</feature>
<proteinExistence type="predicted"/>
<feature type="region of interest" description="Disordered" evidence="1">
    <location>
        <begin position="935"/>
        <end position="978"/>
    </location>
</feature>
<evidence type="ECO:0000256" key="1">
    <source>
        <dbReference type="SAM" id="MobiDB-lite"/>
    </source>
</evidence>
<dbReference type="InterPro" id="IPR039715">
    <property type="entry name" value="ZCCHC10"/>
</dbReference>
<evidence type="ECO:0000259" key="2">
    <source>
        <dbReference type="Pfam" id="PF10551"/>
    </source>
</evidence>
<evidence type="ECO:0000313" key="4">
    <source>
        <dbReference type="Proteomes" id="UP000663842"/>
    </source>
</evidence>
<dbReference type="Pfam" id="PF10551">
    <property type="entry name" value="MULE"/>
    <property type="match status" value="1"/>
</dbReference>
<dbReference type="Proteomes" id="UP000663842">
    <property type="component" value="Unassembled WGS sequence"/>
</dbReference>
<name>A0A819ZQ72_9BILA</name>
<accession>A0A819ZQ72</accession>
<dbReference type="InterPro" id="IPR018289">
    <property type="entry name" value="MULE_transposase_dom"/>
</dbReference>
<dbReference type="AlphaFoldDB" id="A0A819ZQ72"/>
<feature type="compositionally biased region" description="Polar residues" evidence="1">
    <location>
        <begin position="49"/>
        <end position="71"/>
    </location>
</feature>
<dbReference type="PANTHER" id="PTHR13491">
    <property type="entry name" value="ZCCHC10 PROTEIN"/>
    <property type="match status" value="1"/>
</dbReference>
<protein>
    <recommendedName>
        <fullName evidence="2">MULE transposase domain-containing protein</fullName>
    </recommendedName>
</protein>
<gene>
    <name evidence="3" type="ORF">UXM345_LOCUS26856</name>
</gene>
<comment type="caution">
    <text evidence="3">The sequence shown here is derived from an EMBL/GenBank/DDBJ whole genome shotgun (WGS) entry which is preliminary data.</text>
</comment>
<dbReference type="Gene3D" id="2.20.25.240">
    <property type="match status" value="1"/>
</dbReference>
<reference evidence="3" key="1">
    <citation type="submission" date="2021-02" db="EMBL/GenBank/DDBJ databases">
        <authorList>
            <person name="Nowell W R."/>
        </authorList>
    </citation>
    <scope>NUCLEOTIDE SEQUENCE</scope>
</reference>
<feature type="domain" description="MULE transposase" evidence="2">
    <location>
        <begin position="363"/>
        <end position="461"/>
    </location>
</feature>
<feature type="compositionally biased region" description="Low complexity" evidence="1">
    <location>
        <begin position="79"/>
        <end position="122"/>
    </location>
</feature>
<evidence type="ECO:0000313" key="3">
    <source>
        <dbReference type="EMBL" id="CAF4181016.1"/>
    </source>
</evidence>
<organism evidence="3 4">
    <name type="scientific">Rotaria magnacalcarata</name>
    <dbReference type="NCBI Taxonomy" id="392030"/>
    <lineage>
        <taxon>Eukaryota</taxon>
        <taxon>Metazoa</taxon>
        <taxon>Spiralia</taxon>
        <taxon>Gnathifera</taxon>
        <taxon>Rotifera</taxon>
        <taxon>Eurotatoria</taxon>
        <taxon>Bdelloidea</taxon>
        <taxon>Philodinida</taxon>
        <taxon>Philodinidae</taxon>
        <taxon>Rotaria</taxon>
    </lineage>
</organism>
<sequence>MTRSRIVAATTADATTLLNSNPMVIVHKQTQSQSHHILRSKKRSPIYSPVTSGRRSRSQAVKRTCNKNDNVGGTDLFVLSKSTTRSHSSSSNSSSSSGSSSSRSSSSSSTLSLLSSSSSSTSSTSLVTEEFSKLQINTNTDSSSSSKSTIVIPLTQEIDRLPQPGSLDAYRSNKNSVNLCLHGYSYEYVTTMKYKKIKWRCKEIRRAAKCGSKIYTGSNLGTDKMPVYQYIGSNNVCHSHDPDFDKQKLAIFNYQLKNTAESNKSIPPSKLINQLTTDMKLNDKQITMIPKVQTLCRKVHRARSRTLPCIPRSLIFDIPDNFSFTSSGEKFIVFDHLYLNRTKRIIGFASPLQLRKLFSSPLICLDGTFPIVPKCYKQLLIIQSIDATSYEATPVLYALLNDKKTYTYTLIFQALKRTAKQMQMKFSPNRIITDFEKSMITTVRKQLPTTIHQGCLFHLYQAMSKKMKRFNLWTYYKSDDNLHLFLKKVMAIVLLIPSLMDNAFELLQKEYLKNKKLKRFKESLTKFMMYVNKQWLKSDMRTMITFYEVKFKTNNWSESYNSALRRRGQQNHLSIWLFIQLLIFEETAVRMKHFHTLNGKINAVNKSVRDGVLHINQKIIEINKQLTDNEIRLDDSLIALSALFGLKLDGDYNSYDELVQAALNDDAYQKYFPGIASEVLLEQLKNFVQDPTNRPEKDGIANGILFKKENGRQIDSTRRYYLVKEKNLNEFNLYVKITKGRNLGLYRVYNYEQEVEKLMQFGFNELKYNGQLPIVADYTSFALDKKFYVSRERCEFISRLLHSTIVATRNCLKIDYDVTKLRARKQTRKRPLATVAATTITSTASSSCADGYIPTTPAKTLSTTTKTISYGNKRRKNKDILTATTRSTPVQDCLRVRTKEHAVATSPSSPLPQLAIATKPMQPKTVVSVAKKRGRVFEHEENDENGGDTPPMLDTTTSTNGKAMKAKNRGTTNKRMKK</sequence>
<dbReference type="PANTHER" id="PTHR13491:SF0">
    <property type="entry name" value="ZINC FINGER CCHC DOMAIN-CONTAINING PROTEIN 10"/>
    <property type="match status" value="1"/>
</dbReference>
<feature type="region of interest" description="Disordered" evidence="1">
    <location>
        <begin position="30"/>
        <end position="122"/>
    </location>
</feature>
<dbReference type="EMBL" id="CAJOBF010005605">
    <property type="protein sequence ID" value="CAF4181016.1"/>
    <property type="molecule type" value="Genomic_DNA"/>
</dbReference>